<dbReference type="OrthoDB" id="9978834at2759"/>
<reference evidence="7" key="1">
    <citation type="submission" date="2017-01" db="EMBL/GenBank/DDBJ databases">
        <title>Comparative genomics of anhydrobiosis in the tardigrade Hypsibius dujardini.</title>
        <authorList>
            <person name="Yoshida Y."/>
            <person name="Koutsovoulos G."/>
            <person name="Laetsch D."/>
            <person name="Stevens L."/>
            <person name="Kumar S."/>
            <person name="Horikawa D."/>
            <person name="Ishino K."/>
            <person name="Komine S."/>
            <person name="Tomita M."/>
            <person name="Blaxter M."/>
            <person name="Arakawa K."/>
        </authorList>
    </citation>
    <scope>NUCLEOTIDE SEQUENCE [LARGE SCALE GENOMIC DNA]</scope>
    <source>
        <strain evidence="7">Z151</strain>
    </source>
</reference>
<dbReference type="Proteomes" id="UP000192578">
    <property type="component" value="Unassembled WGS sequence"/>
</dbReference>
<dbReference type="PANTHER" id="PTHR10827:SF98">
    <property type="entry name" value="45 KDA CALCIUM-BINDING PROTEIN"/>
    <property type="match status" value="1"/>
</dbReference>
<evidence type="ECO:0000313" key="7">
    <source>
        <dbReference type="Proteomes" id="UP000192578"/>
    </source>
</evidence>
<keyword evidence="4" id="KW-0812">Transmembrane</keyword>
<dbReference type="GO" id="GO:0005783">
    <property type="term" value="C:endoplasmic reticulum"/>
    <property type="evidence" value="ECO:0007669"/>
    <property type="project" value="TreeGrafter"/>
</dbReference>
<dbReference type="InterPro" id="IPR002048">
    <property type="entry name" value="EF_hand_dom"/>
</dbReference>
<dbReference type="InterPro" id="IPR011992">
    <property type="entry name" value="EF-hand-dom_pair"/>
</dbReference>
<feature type="domain" description="EF-hand" evidence="5">
    <location>
        <begin position="257"/>
        <end position="292"/>
    </location>
</feature>
<dbReference type="GO" id="GO:0017156">
    <property type="term" value="P:calcium-ion regulated exocytosis"/>
    <property type="evidence" value="ECO:0007669"/>
    <property type="project" value="TreeGrafter"/>
</dbReference>
<keyword evidence="2" id="KW-0677">Repeat</keyword>
<dbReference type="PROSITE" id="PS50222">
    <property type="entry name" value="EF_HAND_2"/>
    <property type="match status" value="2"/>
</dbReference>
<dbReference type="Pfam" id="PF13202">
    <property type="entry name" value="EF-hand_5"/>
    <property type="match status" value="1"/>
</dbReference>
<sequence length="305" mass="35302">MIVLRRRVKVIIQAGVAFVLVVFVLFAVSTWNTFSHRELDDFMRGQHNNRRRNALIPGDGVGDTVQLLTDAFTKADANSDKLLTSEEIETWIVDRTQEHLNGGEEELAKMFVEADKDQSGYASWEEFALWFRRHPAQHGKTSLEDHKEEWGVADSNHDKMLDRHEFLCFRHPELCKETLRQLTQDVIKNLDKNSDGKLTEDEYIAPPPGQVEEGFQDYEDKFKDQRKREFAVVDKDKNGIATEDELNVFLDPRNHIHAKTEAEELIDAADDNDDGRLSLEEVMKHKDLFEQSKLMDVGETFHNDF</sequence>
<accession>A0A9X6NIA6</accession>
<organism evidence="6 7">
    <name type="scientific">Hypsibius exemplaris</name>
    <name type="common">Freshwater tardigrade</name>
    <dbReference type="NCBI Taxonomy" id="2072580"/>
    <lineage>
        <taxon>Eukaryota</taxon>
        <taxon>Metazoa</taxon>
        <taxon>Ecdysozoa</taxon>
        <taxon>Tardigrada</taxon>
        <taxon>Eutardigrada</taxon>
        <taxon>Parachela</taxon>
        <taxon>Hypsibioidea</taxon>
        <taxon>Hypsibiidae</taxon>
        <taxon>Hypsibius</taxon>
    </lineage>
</organism>
<gene>
    <name evidence="6" type="ORF">BV898_17858</name>
</gene>
<keyword evidence="3" id="KW-0106">Calcium</keyword>
<keyword evidence="1" id="KW-0479">Metal-binding</keyword>
<evidence type="ECO:0000256" key="1">
    <source>
        <dbReference type="ARBA" id="ARBA00022723"/>
    </source>
</evidence>
<keyword evidence="4" id="KW-1133">Transmembrane helix</keyword>
<evidence type="ECO:0000256" key="2">
    <source>
        <dbReference type="ARBA" id="ARBA00022737"/>
    </source>
</evidence>
<name>A0A9X6NIA6_HYPEX</name>
<dbReference type="PANTHER" id="PTHR10827">
    <property type="entry name" value="RETICULOCALBIN"/>
    <property type="match status" value="1"/>
</dbReference>
<dbReference type="GO" id="GO:0005509">
    <property type="term" value="F:calcium ion binding"/>
    <property type="evidence" value="ECO:0007669"/>
    <property type="project" value="InterPro"/>
</dbReference>
<dbReference type="SMART" id="SM00054">
    <property type="entry name" value="EFh"/>
    <property type="match status" value="6"/>
</dbReference>
<keyword evidence="7" id="KW-1185">Reference proteome</keyword>
<dbReference type="Gene3D" id="1.10.238.10">
    <property type="entry name" value="EF-hand"/>
    <property type="match status" value="3"/>
</dbReference>
<dbReference type="InterPro" id="IPR018247">
    <property type="entry name" value="EF_Hand_1_Ca_BS"/>
</dbReference>
<dbReference type="EMBL" id="MTYJ01000320">
    <property type="protein sequence ID" value="OWA53428.1"/>
    <property type="molecule type" value="Genomic_DNA"/>
</dbReference>
<dbReference type="SUPFAM" id="SSF47473">
    <property type="entry name" value="EF-hand"/>
    <property type="match status" value="2"/>
</dbReference>
<dbReference type="Pfam" id="PF13499">
    <property type="entry name" value="EF-hand_7"/>
    <property type="match status" value="1"/>
</dbReference>
<dbReference type="AlphaFoldDB" id="A0A9X6NIA6"/>
<feature type="domain" description="EF-hand" evidence="5">
    <location>
        <begin position="102"/>
        <end position="137"/>
    </location>
</feature>
<feature type="transmembrane region" description="Helical" evidence="4">
    <location>
        <begin position="12"/>
        <end position="34"/>
    </location>
</feature>
<proteinExistence type="predicted"/>
<dbReference type="PROSITE" id="PS00018">
    <property type="entry name" value="EF_HAND_1"/>
    <property type="match status" value="4"/>
</dbReference>
<evidence type="ECO:0000256" key="3">
    <source>
        <dbReference type="ARBA" id="ARBA00022837"/>
    </source>
</evidence>
<keyword evidence="4" id="KW-0472">Membrane</keyword>
<dbReference type="Pfam" id="PF13833">
    <property type="entry name" value="EF-hand_8"/>
    <property type="match status" value="1"/>
</dbReference>
<evidence type="ECO:0000313" key="6">
    <source>
        <dbReference type="EMBL" id="OWA53428.1"/>
    </source>
</evidence>
<evidence type="ECO:0000259" key="5">
    <source>
        <dbReference type="PROSITE" id="PS50222"/>
    </source>
</evidence>
<evidence type="ECO:0000256" key="4">
    <source>
        <dbReference type="SAM" id="Phobius"/>
    </source>
</evidence>
<protein>
    <submittedName>
        <fullName evidence="6">45 kDa calcium-binding protein</fullName>
    </submittedName>
</protein>
<comment type="caution">
    <text evidence="6">The sequence shown here is derived from an EMBL/GenBank/DDBJ whole genome shotgun (WGS) entry which is preliminary data.</text>
</comment>